<dbReference type="InterPro" id="IPR036514">
    <property type="entry name" value="SGNH_hydro_sf"/>
</dbReference>
<organism evidence="2 3">
    <name type="scientific">Pontibacter chinhatensis</name>
    <dbReference type="NCBI Taxonomy" id="1436961"/>
    <lineage>
        <taxon>Bacteria</taxon>
        <taxon>Pseudomonadati</taxon>
        <taxon>Bacteroidota</taxon>
        <taxon>Cytophagia</taxon>
        <taxon>Cytophagales</taxon>
        <taxon>Hymenobacteraceae</taxon>
        <taxon>Pontibacter</taxon>
    </lineage>
</organism>
<keyword evidence="3" id="KW-1185">Reference proteome</keyword>
<dbReference type="OrthoDB" id="9794725at2"/>
<dbReference type="InterPro" id="IPR051532">
    <property type="entry name" value="Ester_Hydrolysis_Enzymes"/>
</dbReference>
<dbReference type="Gene3D" id="3.40.50.1110">
    <property type="entry name" value="SGNH hydrolase"/>
    <property type="match status" value="1"/>
</dbReference>
<evidence type="ECO:0000259" key="1">
    <source>
        <dbReference type="Pfam" id="PF13472"/>
    </source>
</evidence>
<dbReference type="PANTHER" id="PTHR30383">
    <property type="entry name" value="THIOESTERASE 1/PROTEASE 1/LYSOPHOSPHOLIPASE L1"/>
    <property type="match status" value="1"/>
</dbReference>
<evidence type="ECO:0000313" key="3">
    <source>
        <dbReference type="Proteomes" id="UP000198724"/>
    </source>
</evidence>
<dbReference type="Pfam" id="PF13472">
    <property type="entry name" value="Lipase_GDSL_2"/>
    <property type="match status" value="1"/>
</dbReference>
<dbReference type="GO" id="GO:0004622">
    <property type="term" value="F:phosphatidylcholine lysophospholipase activity"/>
    <property type="evidence" value="ECO:0007669"/>
    <property type="project" value="TreeGrafter"/>
</dbReference>
<dbReference type="STRING" id="1436961.SAMN05421739_102411"/>
<sequence>MSQLKYIVLLLFLTTLPGIASTQCIILNKGVPGHNSRDLLQRVEQDVLAEQPDLVIMMVGTNDMVNSHKLVDYEEYKENYLTLIRKIKARGAELILLAPPPVDTGYVLGRHDRRLYSEDLNVKLEKAGTIVRALAEENKLHFIDLNTIFKATGSPNREEHSLLINEKNLGKPDGIHPTKEGYELMAETIYTYLQEKKLLKGKKKLVCFGDSMTYGSYMAGAGTAQGNTYPALLSSMINRGQP</sequence>
<name>A0A1I2RM70_9BACT</name>
<dbReference type="InterPro" id="IPR013830">
    <property type="entry name" value="SGNH_hydro"/>
</dbReference>
<dbReference type="SUPFAM" id="SSF52266">
    <property type="entry name" value="SGNH hydrolase"/>
    <property type="match status" value="1"/>
</dbReference>
<dbReference type="PANTHER" id="PTHR30383:SF5">
    <property type="entry name" value="SGNH HYDROLASE-TYPE ESTERASE DOMAIN-CONTAINING PROTEIN"/>
    <property type="match status" value="1"/>
</dbReference>
<protein>
    <submittedName>
        <fullName evidence="2">Lysophospholipase L1</fullName>
    </submittedName>
</protein>
<dbReference type="EMBL" id="FOOT01000002">
    <property type="protein sequence ID" value="SFG40569.1"/>
    <property type="molecule type" value="Genomic_DNA"/>
</dbReference>
<reference evidence="3" key="1">
    <citation type="submission" date="2016-10" db="EMBL/GenBank/DDBJ databases">
        <authorList>
            <person name="Varghese N."/>
            <person name="Submissions S."/>
        </authorList>
    </citation>
    <scope>NUCLEOTIDE SEQUENCE [LARGE SCALE GENOMIC DNA]</scope>
    <source>
        <strain evidence="3">LP51</strain>
    </source>
</reference>
<gene>
    <name evidence="2" type="ORF">SAMN05421739_102411</name>
</gene>
<evidence type="ECO:0000313" key="2">
    <source>
        <dbReference type="EMBL" id="SFG40569.1"/>
    </source>
</evidence>
<dbReference type="AlphaFoldDB" id="A0A1I2RM70"/>
<dbReference type="RefSeq" id="WP_092099874.1">
    <property type="nucleotide sequence ID" value="NZ_FOOT01000002.1"/>
</dbReference>
<feature type="domain" description="SGNH hydrolase-type esterase" evidence="1">
    <location>
        <begin position="26"/>
        <end position="184"/>
    </location>
</feature>
<proteinExistence type="predicted"/>
<accession>A0A1I2RM70</accession>
<dbReference type="Proteomes" id="UP000198724">
    <property type="component" value="Unassembled WGS sequence"/>
</dbReference>